<protein>
    <submittedName>
        <fullName evidence="1">Uncharacterized protein</fullName>
    </submittedName>
</protein>
<dbReference type="EMBL" id="AP022853">
    <property type="protein sequence ID" value="BCB28163.1"/>
    <property type="molecule type" value="Genomic_DNA"/>
</dbReference>
<sequence length="216" mass="23812">MLKISLTTSGLLDKSTLEAWTRQKQAAIHKAVATGMQAGGKSVADVVRSKMKSDFTVKKAAFVNSLRAKVYDRDKDKLPAVLIGSKIPWLGIHVRGGTLSGRMLIPLTEEGRRIGRRAFKRVIDALIRSGNAYFIQKGGRVILMAENLRENASSLARFKRAERKRTGTKSVKRGQEIPIAVLVPNVTLKRRFDLAGVVRGQLPVLARAIETQLSKI</sequence>
<accession>A0A6F8VEB7</accession>
<dbReference type="AlphaFoldDB" id="A0A6F8VEB7"/>
<evidence type="ECO:0000313" key="1">
    <source>
        <dbReference type="EMBL" id="BCB28163.1"/>
    </source>
</evidence>
<dbReference type="RefSeq" id="WP_173067078.1">
    <property type="nucleotide sequence ID" value="NZ_AP022853.1"/>
</dbReference>
<dbReference type="Pfam" id="PF20039">
    <property type="entry name" value="DUF6441"/>
    <property type="match status" value="1"/>
</dbReference>
<evidence type="ECO:0000313" key="2">
    <source>
        <dbReference type="Proteomes" id="UP000502260"/>
    </source>
</evidence>
<proteinExistence type="predicted"/>
<dbReference type="InterPro" id="IPR045622">
    <property type="entry name" value="DUF6441"/>
</dbReference>
<dbReference type="KEGG" id="slac:SKTS_30490"/>
<reference evidence="2" key="1">
    <citation type="submission" date="2020-03" db="EMBL/GenBank/DDBJ databases">
        <title>Complete genome sequence of sulfur-oxidizing bacterium skT11.</title>
        <authorList>
            <person name="Kanda M."/>
            <person name="Kojima H."/>
            <person name="Fukui M."/>
        </authorList>
    </citation>
    <scope>NUCLEOTIDE SEQUENCE [LARGE SCALE GENOMIC DNA]</scope>
    <source>
        <strain evidence="2">skT11</strain>
    </source>
</reference>
<keyword evidence="2" id="KW-1185">Reference proteome</keyword>
<name>A0A6F8VEB7_9PROT</name>
<gene>
    <name evidence="1" type="ORF">SKTS_30490</name>
</gene>
<dbReference type="Proteomes" id="UP000502260">
    <property type="component" value="Chromosome"/>
</dbReference>
<organism evidence="1 2">
    <name type="scientific">Sulfurimicrobium lacus</name>
    <dbReference type="NCBI Taxonomy" id="2715678"/>
    <lineage>
        <taxon>Bacteria</taxon>
        <taxon>Pseudomonadati</taxon>
        <taxon>Pseudomonadota</taxon>
        <taxon>Betaproteobacteria</taxon>
        <taxon>Nitrosomonadales</taxon>
        <taxon>Sulfuricellaceae</taxon>
        <taxon>Sulfurimicrobium</taxon>
    </lineage>
</organism>